<organism evidence="1 2">
    <name type="scientific">Panagrolaimus sp. JU765</name>
    <dbReference type="NCBI Taxonomy" id="591449"/>
    <lineage>
        <taxon>Eukaryota</taxon>
        <taxon>Metazoa</taxon>
        <taxon>Ecdysozoa</taxon>
        <taxon>Nematoda</taxon>
        <taxon>Chromadorea</taxon>
        <taxon>Rhabditida</taxon>
        <taxon>Tylenchina</taxon>
        <taxon>Panagrolaimomorpha</taxon>
        <taxon>Panagrolaimoidea</taxon>
        <taxon>Panagrolaimidae</taxon>
        <taxon>Panagrolaimus</taxon>
    </lineage>
</organism>
<proteinExistence type="predicted"/>
<reference evidence="2" key="1">
    <citation type="submission" date="2022-11" db="UniProtKB">
        <authorList>
            <consortium name="WormBaseParasite"/>
        </authorList>
    </citation>
    <scope>IDENTIFICATION</scope>
</reference>
<dbReference type="WBParaSite" id="JU765_v2.g7242.t1">
    <property type="protein sequence ID" value="JU765_v2.g7242.t1"/>
    <property type="gene ID" value="JU765_v2.g7242"/>
</dbReference>
<sequence length="486" mass="56772">MDSVSESMDIELENSNQSAISSDAAMTDSLSADRLAQSLKIGYRIYAKMQGRDEMVLGEIKAIDQIRDNPPEFRYYIHFVDYNRRMETWLKEDSLDLTRVFYPKRLTKKDKDNMAQLSPDDEGNRKKRGAPRIGSSNIEYVPFNEVEVTEDLETPAARRARKRDEEDETKRRNIELIALNGWTIVPWYFSPYPQVMTKLPCVYLCNWCLSYWSTVEYLRNHMSCCPLYGPPGKKVYEHDGLAFFEVDGAIDDIYAINLCLLAKLFLDHKTVYYDTKPFYFYVLCERREDEYNIVGYFSKEKCSADEYNLACILVLPHFQQKGYGKFLIEFSYLLSKVEQKTGSPEKPLSDLGLLSYRSYWLYAITEFILGYYEYRSPEELKKYLNKDVNLHCNLPQLVEKTRIKKEDLISTMTSFGIARQTSSGGTQIILSLGMIEKYFNDKEKRKHVDPRYLKWQPPQAIDNVPSGSRAADEKRRGAKRNYEEDE</sequence>
<accession>A0AC34RID6</accession>
<protein>
    <submittedName>
        <fullName evidence="2">Histone acetyltransferase</fullName>
    </submittedName>
</protein>
<name>A0AC34RID6_9BILA</name>
<evidence type="ECO:0000313" key="2">
    <source>
        <dbReference type="WBParaSite" id="JU765_v2.g7242.t1"/>
    </source>
</evidence>
<dbReference type="Proteomes" id="UP000887576">
    <property type="component" value="Unplaced"/>
</dbReference>
<evidence type="ECO:0000313" key="1">
    <source>
        <dbReference type="Proteomes" id="UP000887576"/>
    </source>
</evidence>